<protein>
    <recommendedName>
        <fullName evidence="4">DNA polymerase IV</fullName>
        <shortName evidence="4">Pol IV</shortName>
        <ecNumber evidence="4">2.7.7.7</ecNumber>
    </recommendedName>
</protein>
<evidence type="ECO:0000256" key="2">
    <source>
        <dbReference type="ARBA" id="ARBA00025589"/>
    </source>
</evidence>
<dbReference type="AlphaFoldDB" id="A0A7M4DNZ7"/>
<feature type="domain" description="UmuC" evidence="5">
    <location>
        <begin position="23"/>
        <end position="202"/>
    </location>
</feature>
<dbReference type="Pfam" id="PF00817">
    <property type="entry name" value="IMS"/>
    <property type="match status" value="1"/>
</dbReference>
<dbReference type="HAMAP" id="MF_01113">
    <property type="entry name" value="DNApol_IV"/>
    <property type="match status" value="1"/>
</dbReference>
<sequence>MSRGPRSVGANRDWGRDDSRTPILHVDMDAFFAAVELIDRPELRGRPVIVGGQHRGVVLSATYEARAAGVHSAMPMAQARALCPQAIVIQPEHGRYREVSQSVMRILGEVTPVIEPLSIDEAFLDVSGARRRIGPPRLIAEQIRERIRTELKVVASVGVASTKFVAKLASSHAKPDGLLLIPDEASVPFLHSLPVGALWGVGERTQANLARLAIHTVADLANTPVGTLNRLLGNSAGGRLFDLSWGRDPRPVEPVRQEKSIGHEQTFAINLTGRAEMAAVLLDQAHRCAARLRAGDLVTAGVSIKVRFADFTTLTRSRALEAPTDVAHELYQAARALLAGVDVPAGGVRLLGVRCDALSDSATTVVQARLDDPGEERRDAERAMDAVRARYGVNALTAGSLLSVPATANRSGDLN</sequence>
<name>A0A7M4DNZ7_9MICO</name>
<dbReference type="SUPFAM" id="SSF56672">
    <property type="entry name" value="DNA/RNA polymerases"/>
    <property type="match status" value="1"/>
</dbReference>
<dbReference type="GO" id="GO:0006261">
    <property type="term" value="P:DNA-templated DNA replication"/>
    <property type="evidence" value="ECO:0007669"/>
    <property type="project" value="UniProtKB-UniRule"/>
</dbReference>
<dbReference type="InterPro" id="IPR036775">
    <property type="entry name" value="DNA_pol_Y-fam_lit_finger_sf"/>
</dbReference>
<dbReference type="GO" id="GO:0005829">
    <property type="term" value="C:cytosol"/>
    <property type="evidence" value="ECO:0007669"/>
    <property type="project" value="TreeGrafter"/>
</dbReference>
<keyword evidence="4" id="KW-0963">Cytoplasm</keyword>
<dbReference type="InterPro" id="IPR043128">
    <property type="entry name" value="Rev_trsase/Diguanyl_cyclase"/>
</dbReference>
<keyword evidence="4" id="KW-0234">DNA repair</keyword>
<reference evidence="6 7" key="1">
    <citation type="submission" date="2019-11" db="EMBL/GenBank/DDBJ databases">
        <authorList>
            <person name="Criscuolo A."/>
        </authorList>
    </citation>
    <scope>NUCLEOTIDE SEQUENCE [LARGE SCALE GENOMIC DNA]</scope>
    <source>
        <strain evidence="6">CIP111667</strain>
    </source>
</reference>
<comment type="catalytic activity">
    <reaction evidence="3 4">
        <text>DNA(n) + a 2'-deoxyribonucleoside 5'-triphosphate = DNA(n+1) + diphosphate</text>
        <dbReference type="Rhea" id="RHEA:22508"/>
        <dbReference type="Rhea" id="RHEA-COMP:17339"/>
        <dbReference type="Rhea" id="RHEA-COMP:17340"/>
        <dbReference type="ChEBI" id="CHEBI:33019"/>
        <dbReference type="ChEBI" id="CHEBI:61560"/>
        <dbReference type="ChEBI" id="CHEBI:173112"/>
        <dbReference type="EC" id="2.7.7.7"/>
    </reaction>
</comment>
<feature type="binding site" evidence="4">
    <location>
        <position position="27"/>
    </location>
    <ligand>
        <name>Mg(2+)</name>
        <dbReference type="ChEBI" id="CHEBI:18420"/>
    </ligand>
</feature>
<comment type="cofactor">
    <cofactor evidence="4">
        <name>Mg(2+)</name>
        <dbReference type="ChEBI" id="CHEBI:18420"/>
    </cofactor>
    <text evidence="4">Binds 2 magnesium ions per subunit.</text>
</comment>
<dbReference type="NCBIfam" id="NF002677">
    <property type="entry name" value="PRK02406.1"/>
    <property type="match status" value="1"/>
</dbReference>
<dbReference type="EMBL" id="CACRYJ010000058">
    <property type="protein sequence ID" value="VZO39183.1"/>
    <property type="molecule type" value="Genomic_DNA"/>
</dbReference>
<dbReference type="GO" id="GO:0000287">
    <property type="term" value="F:magnesium ion binding"/>
    <property type="evidence" value="ECO:0007669"/>
    <property type="project" value="UniProtKB-UniRule"/>
</dbReference>
<dbReference type="NCBIfam" id="NF003015">
    <property type="entry name" value="PRK03858.1"/>
    <property type="match status" value="1"/>
</dbReference>
<keyword evidence="4" id="KW-0235">DNA replication</keyword>
<feature type="binding site" evidence="4">
    <location>
        <position position="120"/>
    </location>
    <ligand>
        <name>Mg(2+)</name>
        <dbReference type="ChEBI" id="CHEBI:18420"/>
    </ligand>
</feature>
<organism evidence="6 7">
    <name type="scientific">Occultella aeris</name>
    <dbReference type="NCBI Taxonomy" id="2761496"/>
    <lineage>
        <taxon>Bacteria</taxon>
        <taxon>Bacillati</taxon>
        <taxon>Actinomycetota</taxon>
        <taxon>Actinomycetes</taxon>
        <taxon>Micrococcales</taxon>
        <taxon>Ruaniaceae</taxon>
        <taxon>Occultella</taxon>
    </lineage>
</organism>
<dbReference type="SUPFAM" id="SSF100879">
    <property type="entry name" value="Lesion bypass DNA polymerase (Y-family), little finger domain"/>
    <property type="match status" value="1"/>
</dbReference>
<dbReference type="PANTHER" id="PTHR11076:SF33">
    <property type="entry name" value="DNA POLYMERASE KAPPA"/>
    <property type="match status" value="1"/>
</dbReference>
<dbReference type="Gene3D" id="3.30.70.270">
    <property type="match status" value="1"/>
</dbReference>
<feature type="site" description="Substrate discrimination" evidence="4">
    <location>
        <position position="32"/>
    </location>
</feature>
<comment type="subcellular location">
    <subcellularLocation>
        <location evidence="4">Cytoplasm</location>
    </subcellularLocation>
</comment>
<keyword evidence="4" id="KW-0238">DNA-binding</keyword>
<dbReference type="PANTHER" id="PTHR11076">
    <property type="entry name" value="DNA REPAIR POLYMERASE UMUC / TRANSFERASE FAMILY MEMBER"/>
    <property type="match status" value="1"/>
</dbReference>
<dbReference type="Pfam" id="PF11799">
    <property type="entry name" value="IMS_C"/>
    <property type="match status" value="1"/>
</dbReference>
<keyword evidence="4" id="KW-0239">DNA-directed DNA polymerase</keyword>
<dbReference type="Gene3D" id="3.40.1170.60">
    <property type="match status" value="1"/>
</dbReference>
<evidence type="ECO:0000313" key="6">
    <source>
        <dbReference type="EMBL" id="VZO39183.1"/>
    </source>
</evidence>
<dbReference type="Gene3D" id="1.10.150.20">
    <property type="entry name" value="5' to 3' exonuclease, C-terminal subdomain"/>
    <property type="match status" value="1"/>
</dbReference>
<dbReference type="CDD" id="cd03586">
    <property type="entry name" value="PolY_Pol_IV_kappa"/>
    <property type="match status" value="1"/>
</dbReference>
<dbReference type="InterPro" id="IPR050116">
    <property type="entry name" value="DNA_polymerase-Y"/>
</dbReference>
<dbReference type="InterPro" id="IPR022880">
    <property type="entry name" value="DNApol_IV"/>
</dbReference>
<dbReference type="EC" id="2.7.7.7" evidence="4"/>
<dbReference type="GO" id="GO:0003887">
    <property type="term" value="F:DNA-directed DNA polymerase activity"/>
    <property type="evidence" value="ECO:0007669"/>
    <property type="project" value="UniProtKB-UniRule"/>
</dbReference>
<evidence type="ECO:0000313" key="7">
    <source>
        <dbReference type="Proteomes" id="UP000419743"/>
    </source>
</evidence>
<gene>
    <name evidence="6" type="primary">dinB_1</name>
    <name evidence="4" type="synonym">dinB</name>
    <name evidence="6" type="ORF">HALOF300_03878</name>
</gene>
<dbReference type="GO" id="GO:0003684">
    <property type="term" value="F:damaged DNA binding"/>
    <property type="evidence" value="ECO:0007669"/>
    <property type="project" value="InterPro"/>
</dbReference>
<evidence type="ECO:0000256" key="1">
    <source>
        <dbReference type="ARBA" id="ARBA00010945"/>
    </source>
</evidence>
<evidence type="ECO:0000256" key="3">
    <source>
        <dbReference type="ARBA" id="ARBA00049244"/>
    </source>
</evidence>
<dbReference type="GO" id="GO:0042276">
    <property type="term" value="P:error-prone translesion synthesis"/>
    <property type="evidence" value="ECO:0007669"/>
    <property type="project" value="TreeGrafter"/>
</dbReference>
<dbReference type="InterPro" id="IPR001126">
    <property type="entry name" value="UmuC"/>
</dbReference>
<comment type="caution">
    <text evidence="6">The sequence shown here is derived from an EMBL/GenBank/DDBJ whole genome shotgun (WGS) entry which is preliminary data.</text>
</comment>
<keyword evidence="7" id="KW-1185">Reference proteome</keyword>
<dbReference type="GO" id="GO:0009432">
    <property type="term" value="P:SOS response"/>
    <property type="evidence" value="ECO:0007669"/>
    <property type="project" value="TreeGrafter"/>
</dbReference>
<dbReference type="InterPro" id="IPR017961">
    <property type="entry name" value="DNA_pol_Y-fam_little_finger"/>
</dbReference>
<keyword evidence="4" id="KW-0515">Mutator protein</keyword>
<proteinExistence type="inferred from homology"/>
<comment type="function">
    <text evidence="2 4">Poorly processive, error-prone DNA polymerase involved in untargeted mutagenesis. Copies undamaged DNA at stalled replication forks, which arise in vivo from mismatched or misaligned primer ends. These misaligned primers can be extended by PolIV. Exhibits no 3'-5' exonuclease (proofreading) activity. May be involved in translesional synthesis, in conjunction with the beta clamp from PolIII.</text>
</comment>
<comment type="subunit">
    <text evidence="4">Monomer.</text>
</comment>
<dbReference type="RefSeq" id="WP_156742529.1">
    <property type="nucleotide sequence ID" value="NZ_CACRYJ010000058.1"/>
</dbReference>
<accession>A0A7M4DNZ7</accession>
<dbReference type="Proteomes" id="UP000419743">
    <property type="component" value="Unassembled WGS sequence"/>
</dbReference>
<comment type="similarity">
    <text evidence="1 4">Belongs to the DNA polymerase type-Y family.</text>
</comment>
<dbReference type="InterPro" id="IPR043502">
    <property type="entry name" value="DNA/RNA_pol_sf"/>
</dbReference>
<keyword evidence="4" id="KW-0479">Metal-binding</keyword>
<keyword evidence="4 6" id="KW-0548">Nucleotidyltransferase</keyword>
<dbReference type="PROSITE" id="PS50173">
    <property type="entry name" value="UMUC"/>
    <property type="match status" value="1"/>
</dbReference>
<evidence type="ECO:0000256" key="4">
    <source>
        <dbReference type="HAMAP-Rule" id="MF_01113"/>
    </source>
</evidence>
<keyword evidence="4 6" id="KW-0808">Transferase</keyword>
<keyword evidence="4" id="KW-0460">Magnesium</keyword>
<evidence type="ECO:0000259" key="5">
    <source>
        <dbReference type="PROSITE" id="PS50173"/>
    </source>
</evidence>
<dbReference type="Gene3D" id="3.30.1490.100">
    <property type="entry name" value="DNA polymerase, Y-family, little finger domain"/>
    <property type="match status" value="1"/>
</dbReference>
<keyword evidence="4" id="KW-0227">DNA damage</keyword>
<dbReference type="GO" id="GO:0006281">
    <property type="term" value="P:DNA repair"/>
    <property type="evidence" value="ECO:0007669"/>
    <property type="project" value="UniProtKB-UniRule"/>
</dbReference>
<feature type="active site" evidence="4">
    <location>
        <position position="121"/>
    </location>
</feature>